<dbReference type="InterPro" id="IPR006140">
    <property type="entry name" value="D-isomer_DH_NAD-bd"/>
</dbReference>
<dbReference type="PROSITE" id="PS00671">
    <property type="entry name" value="D_2_HYDROXYACID_DH_3"/>
    <property type="match status" value="1"/>
</dbReference>
<dbReference type="Pfam" id="PF02826">
    <property type="entry name" value="2-Hacid_dh_C"/>
    <property type="match status" value="1"/>
</dbReference>
<keyword evidence="3" id="KW-0520">NAD</keyword>
<dbReference type="SUPFAM" id="SSF52283">
    <property type="entry name" value="Formate/glycerate dehydrogenase catalytic domain-like"/>
    <property type="match status" value="1"/>
</dbReference>
<evidence type="ECO:0000256" key="4">
    <source>
        <dbReference type="RuleBase" id="RU003719"/>
    </source>
</evidence>
<organism evidence="7">
    <name type="scientific">Petromyces alliaceus</name>
    <name type="common">Aspergillus alliaceus</name>
    <dbReference type="NCBI Taxonomy" id="209559"/>
    <lineage>
        <taxon>Eukaryota</taxon>
        <taxon>Fungi</taxon>
        <taxon>Dikarya</taxon>
        <taxon>Ascomycota</taxon>
        <taxon>Pezizomycotina</taxon>
        <taxon>Eurotiomycetes</taxon>
        <taxon>Eurotiomycetidae</taxon>
        <taxon>Eurotiales</taxon>
        <taxon>Aspergillaceae</taxon>
        <taxon>Aspergillus</taxon>
        <taxon>Aspergillus subgen. Circumdati</taxon>
    </lineage>
</organism>
<dbReference type="GO" id="GO:0016616">
    <property type="term" value="F:oxidoreductase activity, acting on the CH-OH group of donors, NAD or NADP as acceptor"/>
    <property type="evidence" value="ECO:0007669"/>
    <property type="project" value="InterPro"/>
</dbReference>
<evidence type="ECO:0000313" key="7">
    <source>
        <dbReference type="EMBL" id="KAE8396369.1"/>
    </source>
</evidence>
<dbReference type="PANTHER" id="PTHR42789">
    <property type="entry name" value="D-ISOMER SPECIFIC 2-HYDROXYACID DEHYDROGENASE FAMILY PROTEIN (AFU_ORTHOLOGUE AFUA_6G10090)"/>
    <property type="match status" value="1"/>
</dbReference>
<evidence type="ECO:0000256" key="2">
    <source>
        <dbReference type="ARBA" id="ARBA00023002"/>
    </source>
</evidence>
<comment type="similarity">
    <text evidence="1 4">Belongs to the D-isomer specific 2-hydroxyacid dehydrogenase family.</text>
</comment>
<evidence type="ECO:0000259" key="5">
    <source>
        <dbReference type="Pfam" id="PF00389"/>
    </source>
</evidence>
<dbReference type="InterPro" id="IPR029753">
    <property type="entry name" value="D-isomer_DH_CS"/>
</dbReference>
<evidence type="ECO:0000256" key="1">
    <source>
        <dbReference type="ARBA" id="ARBA00005854"/>
    </source>
</evidence>
<feature type="domain" description="D-isomer specific 2-hydroxyacid dehydrogenase NAD-binding" evidence="6">
    <location>
        <begin position="130"/>
        <end position="230"/>
    </location>
</feature>
<accession>A0A5N7CR17</accession>
<dbReference type="SUPFAM" id="SSF51735">
    <property type="entry name" value="NAD(P)-binding Rossmann-fold domains"/>
    <property type="match status" value="1"/>
</dbReference>
<proteinExistence type="inferred from homology"/>
<dbReference type="OrthoDB" id="298012at2759"/>
<dbReference type="EMBL" id="ML735215">
    <property type="protein sequence ID" value="KAE8396369.1"/>
    <property type="molecule type" value="Genomic_DNA"/>
</dbReference>
<name>A0A5N7CR17_PETAA</name>
<dbReference type="AlphaFoldDB" id="A0A5N7CR17"/>
<reference evidence="7" key="1">
    <citation type="submission" date="2019-04" db="EMBL/GenBank/DDBJ databases">
        <title>Friends and foes A comparative genomics studyof 23 Aspergillus species from section Flavi.</title>
        <authorList>
            <consortium name="DOE Joint Genome Institute"/>
            <person name="Kjaerbolling I."/>
            <person name="Vesth T."/>
            <person name="Frisvad J.C."/>
            <person name="Nybo J.L."/>
            <person name="Theobald S."/>
            <person name="Kildgaard S."/>
            <person name="Isbrandt T."/>
            <person name="Kuo A."/>
            <person name="Sato A."/>
            <person name="Lyhne E.K."/>
            <person name="Kogle M.E."/>
            <person name="Wiebenga A."/>
            <person name="Kun R.S."/>
            <person name="Lubbers R.J."/>
            <person name="Makela M.R."/>
            <person name="Barry K."/>
            <person name="Chovatia M."/>
            <person name="Clum A."/>
            <person name="Daum C."/>
            <person name="Haridas S."/>
            <person name="He G."/>
            <person name="LaButti K."/>
            <person name="Lipzen A."/>
            <person name="Mondo S."/>
            <person name="Riley R."/>
            <person name="Salamov A."/>
            <person name="Simmons B.A."/>
            <person name="Magnuson J.K."/>
            <person name="Henrissat B."/>
            <person name="Mortensen U.H."/>
            <person name="Larsen T.O."/>
            <person name="Devries R.P."/>
            <person name="Grigoriev I.V."/>
            <person name="Machida M."/>
            <person name="Baker S.E."/>
            <person name="Andersen M.R."/>
        </authorList>
    </citation>
    <scope>NUCLEOTIDE SEQUENCE [LARGE SCALE GENOMIC DNA]</scope>
    <source>
        <strain evidence="7">IBT 14317</strain>
    </source>
</reference>
<dbReference type="InterPro" id="IPR050857">
    <property type="entry name" value="D-2-hydroxyacid_DH"/>
</dbReference>
<feature type="domain" description="D-isomer specific 2-hydroxyacid dehydrogenase catalytic" evidence="5">
    <location>
        <begin position="43"/>
        <end position="99"/>
    </location>
</feature>
<dbReference type="Proteomes" id="UP000326877">
    <property type="component" value="Unassembled WGS sequence"/>
</dbReference>
<evidence type="ECO:0000259" key="6">
    <source>
        <dbReference type="Pfam" id="PF02826"/>
    </source>
</evidence>
<evidence type="ECO:0000256" key="3">
    <source>
        <dbReference type="ARBA" id="ARBA00023027"/>
    </source>
</evidence>
<evidence type="ECO:0008006" key="8">
    <source>
        <dbReference type="Google" id="ProtNLM"/>
    </source>
</evidence>
<dbReference type="PANTHER" id="PTHR42789:SF1">
    <property type="entry name" value="D-ISOMER SPECIFIC 2-HYDROXYACID DEHYDROGENASE FAMILY PROTEIN (AFU_ORTHOLOGUE AFUA_6G10090)"/>
    <property type="match status" value="1"/>
</dbReference>
<dbReference type="Pfam" id="PF00389">
    <property type="entry name" value="2-Hacid_dh"/>
    <property type="match status" value="1"/>
</dbReference>
<keyword evidence="2 4" id="KW-0560">Oxidoreductase</keyword>
<dbReference type="GO" id="GO:0051287">
    <property type="term" value="F:NAD binding"/>
    <property type="evidence" value="ECO:0007669"/>
    <property type="project" value="InterPro"/>
</dbReference>
<gene>
    <name evidence="7" type="ORF">BDV23DRAFT_168183</name>
</gene>
<dbReference type="InterPro" id="IPR036291">
    <property type="entry name" value="NAD(P)-bd_dom_sf"/>
</dbReference>
<protein>
    <recommendedName>
        <fullName evidence="8">D-isomer specific 2-hydroxyacid dehydrogenase</fullName>
    </recommendedName>
</protein>
<dbReference type="Gene3D" id="3.40.50.720">
    <property type="entry name" value="NAD(P)-binding Rossmann-like Domain"/>
    <property type="match status" value="2"/>
</dbReference>
<sequence>MTVSTELKDYVLDPYHPDALDLIQNIPGIQAILPGDPRMGTWHSDADGLMVRSDSRLTERDFAKAQRLRVVVKQDVGVDNIDLNAAKKRSITVHNTPLSTMLSTSMFRKTVGVVGMGNIGKIAWSNVDHTREETLDELLRVADVVTLHDHLVEDTRSLVGEHELSAMKDSAFLVNCARGGVVNERALLKALEEKRVGGAALDTTETEPPTLVVHGAFLKHDNVIITAHIGGSTKEN</sequence>
<dbReference type="InterPro" id="IPR006139">
    <property type="entry name" value="D-isomer_2_OHA_DH_cat_dom"/>
</dbReference>